<keyword evidence="3" id="KW-1185">Reference proteome</keyword>
<protein>
    <submittedName>
        <fullName evidence="2">Uncharacterized protein</fullName>
    </submittedName>
</protein>
<gene>
    <name evidence="2" type="ORF">SPARVUS_LOCUS14317134</name>
</gene>
<comment type="caution">
    <text evidence="2">The sequence shown here is derived from an EMBL/GenBank/DDBJ whole genome shotgun (WGS) entry which is preliminary data.</text>
</comment>
<organism evidence="2 3">
    <name type="scientific">Staurois parvus</name>
    <dbReference type="NCBI Taxonomy" id="386267"/>
    <lineage>
        <taxon>Eukaryota</taxon>
        <taxon>Metazoa</taxon>
        <taxon>Chordata</taxon>
        <taxon>Craniata</taxon>
        <taxon>Vertebrata</taxon>
        <taxon>Euteleostomi</taxon>
        <taxon>Amphibia</taxon>
        <taxon>Batrachia</taxon>
        <taxon>Anura</taxon>
        <taxon>Neobatrachia</taxon>
        <taxon>Ranoidea</taxon>
        <taxon>Ranidae</taxon>
        <taxon>Staurois</taxon>
    </lineage>
</organism>
<proteinExistence type="predicted"/>
<name>A0ABN9GK31_9NEOB</name>
<feature type="region of interest" description="Disordered" evidence="1">
    <location>
        <begin position="30"/>
        <end position="49"/>
    </location>
</feature>
<evidence type="ECO:0000313" key="3">
    <source>
        <dbReference type="Proteomes" id="UP001162483"/>
    </source>
</evidence>
<dbReference type="Proteomes" id="UP001162483">
    <property type="component" value="Unassembled WGS sequence"/>
</dbReference>
<dbReference type="EMBL" id="CATNWA010018839">
    <property type="protein sequence ID" value="CAI9609807.1"/>
    <property type="molecule type" value="Genomic_DNA"/>
</dbReference>
<sequence length="67" mass="7265">MRPPGNRGSWGPYVLTHTQTTPKKAYEMYQGHLMGPPTDPGPSGTARVPQWLVRPWGGLTTHGAPGQ</sequence>
<accession>A0ABN9GK31</accession>
<reference evidence="2" key="1">
    <citation type="submission" date="2023-05" db="EMBL/GenBank/DDBJ databases">
        <authorList>
            <person name="Stuckert A."/>
        </authorList>
    </citation>
    <scope>NUCLEOTIDE SEQUENCE</scope>
</reference>
<evidence type="ECO:0000256" key="1">
    <source>
        <dbReference type="SAM" id="MobiDB-lite"/>
    </source>
</evidence>
<evidence type="ECO:0000313" key="2">
    <source>
        <dbReference type="EMBL" id="CAI9609807.1"/>
    </source>
</evidence>